<keyword evidence="2" id="KW-0472">Membrane</keyword>
<evidence type="ECO:0000313" key="4">
    <source>
        <dbReference type="Proteomes" id="UP000618818"/>
    </source>
</evidence>
<dbReference type="Pfam" id="PF05656">
    <property type="entry name" value="DUF805"/>
    <property type="match status" value="1"/>
</dbReference>
<feature type="transmembrane region" description="Helical" evidence="2">
    <location>
        <begin position="26"/>
        <end position="47"/>
    </location>
</feature>
<feature type="transmembrane region" description="Helical" evidence="2">
    <location>
        <begin position="59"/>
        <end position="76"/>
    </location>
</feature>
<keyword evidence="4" id="KW-1185">Reference proteome</keyword>
<dbReference type="PANTHER" id="PTHR34980:SF2">
    <property type="entry name" value="INNER MEMBRANE PROTEIN YHAH-RELATED"/>
    <property type="match status" value="1"/>
</dbReference>
<comment type="caution">
    <text evidence="3">The sequence shown here is derived from an EMBL/GenBank/DDBJ whole genome shotgun (WGS) entry which is preliminary data.</text>
</comment>
<name>A0ABR8NJ14_9ACTN</name>
<dbReference type="PANTHER" id="PTHR34980">
    <property type="entry name" value="INNER MEMBRANE PROTEIN-RELATED-RELATED"/>
    <property type="match status" value="1"/>
</dbReference>
<evidence type="ECO:0000256" key="2">
    <source>
        <dbReference type="SAM" id="Phobius"/>
    </source>
</evidence>
<organism evidence="3 4">
    <name type="scientific">Nocardioides cavernae</name>
    <dbReference type="NCBI Taxonomy" id="1921566"/>
    <lineage>
        <taxon>Bacteria</taxon>
        <taxon>Bacillati</taxon>
        <taxon>Actinomycetota</taxon>
        <taxon>Actinomycetes</taxon>
        <taxon>Propionibacteriales</taxon>
        <taxon>Nocardioidaceae</taxon>
        <taxon>Nocardioides</taxon>
    </lineage>
</organism>
<sequence>MDFMTAVRTCLSKYVDFSGRARRSEYWYFALFSFLVSLAASIIDAVLGTDYDGATTGGLIQTVVGLAFFLPSLAVAVRRLHDTDRSGWWILIGLIPIIGWILLLVWFCTDSKADNQYGPNPKTGPTGHPGDYPPPAYGSGQYGG</sequence>
<evidence type="ECO:0000313" key="3">
    <source>
        <dbReference type="EMBL" id="MBD3927321.1"/>
    </source>
</evidence>
<dbReference type="EMBL" id="JACXYZ010000005">
    <property type="protein sequence ID" value="MBD3927321.1"/>
    <property type="molecule type" value="Genomic_DNA"/>
</dbReference>
<dbReference type="InterPro" id="IPR008523">
    <property type="entry name" value="DUF805"/>
</dbReference>
<gene>
    <name evidence="3" type="ORF">IEZ26_22050</name>
</gene>
<keyword evidence="2" id="KW-0812">Transmembrane</keyword>
<keyword evidence="2" id="KW-1133">Transmembrane helix</keyword>
<proteinExistence type="predicted"/>
<evidence type="ECO:0000256" key="1">
    <source>
        <dbReference type="SAM" id="MobiDB-lite"/>
    </source>
</evidence>
<protein>
    <submittedName>
        <fullName evidence="3">DUF805 domain-containing protein</fullName>
    </submittedName>
</protein>
<accession>A0ABR8NJ14</accession>
<feature type="region of interest" description="Disordered" evidence="1">
    <location>
        <begin position="117"/>
        <end position="144"/>
    </location>
</feature>
<reference evidence="3 4" key="1">
    <citation type="submission" date="2020-09" db="EMBL/GenBank/DDBJ databases">
        <title>novel species in genus Nocardioides.</title>
        <authorList>
            <person name="Zhang G."/>
        </authorList>
    </citation>
    <scope>NUCLEOTIDE SEQUENCE [LARGE SCALE GENOMIC DNA]</scope>
    <source>
        <strain evidence="3 4">KCTC 39551</strain>
    </source>
</reference>
<feature type="transmembrane region" description="Helical" evidence="2">
    <location>
        <begin position="88"/>
        <end position="107"/>
    </location>
</feature>
<dbReference type="Proteomes" id="UP000618818">
    <property type="component" value="Unassembled WGS sequence"/>
</dbReference>